<dbReference type="PANTHER" id="PTHR43420">
    <property type="entry name" value="ACETYLTRANSFERASE"/>
    <property type="match status" value="1"/>
</dbReference>
<evidence type="ECO:0000256" key="1">
    <source>
        <dbReference type="ARBA" id="ARBA00022679"/>
    </source>
</evidence>
<dbReference type="SUPFAM" id="SSF55729">
    <property type="entry name" value="Acyl-CoA N-acyltransferases (Nat)"/>
    <property type="match status" value="1"/>
</dbReference>
<protein>
    <submittedName>
        <fullName evidence="4">GNAT family N-acetyltransferase</fullName>
    </submittedName>
</protein>
<dbReference type="InterPro" id="IPR000182">
    <property type="entry name" value="GNAT_dom"/>
</dbReference>
<keyword evidence="1 4" id="KW-0808">Transferase</keyword>
<dbReference type="Proteomes" id="UP000434639">
    <property type="component" value="Unassembled WGS sequence"/>
</dbReference>
<keyword evidence="5" id="KW-1185">Reference proteome</keyword>
<feature type="domain" description="N-acetyltransferase" evidence="3">
    <location>
        <begin position="10"/>
        <end position="154"/>
    </location>
</feature>
<evidence type="ECO:0000256" key="2">
    <source>
        <dbReference type="ARBA" id="ARBA00023315"/>
    </source>
</evidence>
<dbReference type="OrthoDB" id="360261at2"/>
<keyword evidence="2" id="KW-0012">Acyltransferase</keyword>
<dbReference type="Pfam" id="PF00583">
    <property type="entry name" value="Acetyltransf_1"/>
    <property type="match status" value="1"/>
</dbReference>
<gene>
    <name evidence="4" type="ORF">GKZ89_16045</name>
</gene>
<reference evidence="4 5" key="1">
    <citation type="journal article" date="2017" name="Int. J. Syst. Evol. Microbiol.">
        <title>Bacillus mangrovi sp. nov., isolated from a sediment sample from a mangrove forest.</title>
        <authorList>
            <person name="Gupta V."/>
            <person name="Singh P.K."/>
            <person name="Korpole S."/>
            <person name="Tanuku N.R.S."/>
            <person name="Pinnaka A.K."/>
        </authorList>
    </citation>
    <scope>NUCLEOTIDE SEQUENCE [LARGE SCALE GENOMIC DNA]</scope>
    <source>
        <strain evidence="4 5">KCTC 33872</strain>
    </source>
</reference>
<organism evidence="4 5">
    <name type="scientific">Metabacillus mangrovi</name>
    <dbReference type="NCBI Taxonomy" id="1491830"/>
    <lineage>
        <taxon>Bacteria</taxon>
        <taxon>Bacillati</taxon>
        <taxon>Bacillota</taxon>
        <taxon>Bacilli</taxon>
        <taxon>Bacillales</taxon>
        <taxon>Bacillaceae</taxon>
        <taxon>Metabacillus</taxon>
    </lineage>
</organism>
<dbReference type="InterPro" id="IPR050680">
    <property type="entry name" value="YpeA/RimI_acetyltransf"/>
</dbReference>
<proteinExistence type="predicted"/>
<name>A0A7X2V5Y6_9BACI</name>
<dbReference type="AlphaFoldDB" id="A0A7X2V5Y6"/>
<evidence type="ECO:0000259" key="3">
    <source>
        <dbReference type="PROSITE" id="PS51186"/>
    </source>
</evidence>
<evidence type="ECO:0000313" key="5">
    <source>
        <dbReference type="Proteomes" id="UP000434639"/>
    </source>
</evidence>
<accession>A0A7X2V5Y6</accession>
<dbReference type="PANTHER" id="PTHR43420:SF12">
    <property type="entry name" value="N-ACETYLTRANSFERASE DOMAIN-CONTAINING PROTEIN"/>
    <property type="match status" value="1"/>
</dbReference>
<sequence length="154" mass="18419">MQISQTKDYTVISKLNRYVHELHTALYPEYFKPYHFEEIQSFFQKIINRENYLFLLIQDGEQPAGYLWAEWRQYPENAFKKAYQSLYIHQISIASEYQNKGCGTLMLEEAEQLAKAGNCSKIELDYWAGNENAKRFYEKNGFSKHREFVFKDIN</sequence>
<evidence type="ECO:0000313" key="4">
    <source>
        <dbReference type="EMBL" id="MTH54915.1"/>
    </source>
</evidence>
<dbReference type="InterPro" id="IPR016181">
    <property type="entry name" value="Acyl_CoA_acyltransferase"/>
</dbReference>
<dbReference type="CDD" id="cd04301">
    <property type="entry name" value="NAT_SF"/>
    <property type="match status" value="1"/>
</dbReference>
<comment type="caution">
    <text evidence="4">The sequence shown here is derived from an EMBL/GenBank/DDBJ whole genome shotgun (WGS) entry which is preliminary data.</text>
</comment>
<dbReference type="PROSITE" id="PS51186">
    <property type="entry name" value="GNAT"/>
    <property type="match status" value="1"/>
</dbReference>
<dbReference type="Gene3D" id="3.40.630.30">
    <property type="match status" value="1"/>
</dbReference>
<dbReference type="EMBL" id="WMIB01000020">
    <property type="protein sequence ID" value="MTH54915.1"/>
    <property type="molecule type" value="Genomic_DNA"/>
</dbReference>
<dbReference type="GO" id="GO:0016747">
    <property type="term" value="F:acyltransferase activity, transferring groups other than amino-acyl groups"/>
    <property type="evidence" value="ECO:0007669"/>
    <property type="project" value="InterPro"/>
</dbReference>